<gene>
    <name evidence="5" type="ORF">R8Z52_09705</name>
</gene>
<dbReference type="EMBL" id="CP138203">
    <property type="protein sequence ID" value="WPC72413.1"/>
    <property type="molecule type" value="Genomic_DNA"/>
</dbReference>
<evidence type="ECO:0000256" key="3">
    <source>
        <dbReference type="ARBA" id="ARBA00023163"/>
    </source>
</evidence>
<dbReference type="RefSeq" id="WP_261896002.1">
    <property type="nucleotide sequence ID" value="NZ_AP024895.1"/>
</dbReference>
<evidence type="ECO:0000256" key="2">
    <source>
        <dbReference type="ARBA" id="ARBA00023125"/>
    </source>
</evidence>
<evidence type="ECO:0000313" key="6">
    <source>
        <dbReference type="Proteomes" id="UP001304071"/>
    </source>
</evidence>
<dbReference type="Pfam" id="PF12833">
    <property type="entry name" value="HTH_18"/>
    <property type="match status" value="1"/>
</dbReference>
<dbReference type="SMART" id="SM00342">
    <property type="entry name" value="HTH_ARAC"/>
    <property type="match status" value="1"/>
</dbReference>
<keyword evidence="6" id="KW-1185">Reference proteome</keyword>
<dbReference type="InterPro" id="IPR009057">
    <property type="entry name" value="Homeodomain-like_sf"/>
</dbReference>
<dbReference type="SUPFAM" id="SSF46689">
    <property type="entry name" value="Homeodomain-like"/>
    <property type="match status" value="1"/>
</dbReference>
<dbReference type="Gene3D" id="1.10.10.60">
    <property type="entry name" value="Homeodomain-like"/>
    <property type="match status" value="1"/>
</dbReference>
<dbReference type="InterPro" id="IPR050204">
    <property type="entry name" value="AraC_XylS_family_regulators"/>
</dbReference>
<accession>A0ABZ0Q7L3</accession>
<dbReference type="PANTHER" id="PTHR46796:SF13">
    <property type="entry name" value="HTH-TYPE TRANSCRIPTIONAL ACTIVATOR RHAS"/>
    <property type="match status" value="1"/>
</dbReference>
<protein>
    <submittedName>
        <fullName evidence="5">Helix-turn-helix domain-containing protein</fullName>
    </submittedName>
</protein>
<evidence type="ECO:0000256" key="1">
    <source>
        <dbReference type="ARBA" id="ARBA00023015"/>
    </source>
</evidence>
<keyword evidence="1" id="KW-0805">Transcription regulation</keyword>
<proteinExistence type="predicted"/>
<reference evidence="5 6" key="1">
    <citation type="submission" date="2023-11" db="EMBL/GenBank/DDBJ databases">
        <title>Plant-associative lifestyle of Vibrio porteresiae and its evolutionary dynamics.</title>
        <authorList>
            <person name="Rameshkumar N."/>
            <person name="Kirti K."/>
        </authorList>
    </citation>
    <scope>NUCLEOTIDE SEQUENCE [LARGE SCALE GENOMIC DNA]</scope>
    <source>
        <strain evidence="5 6">MSSRF30</strain>
    </source>
</reference>
<dbReference type="PROSITE" id="PS01124">
    <property type="entry name" value="HTH_ARAC_FAMILY_2"/>
    <property type="match status" value="1"/>
</dbReference>
<dbReference type="InterPro" id="IPR018060">
    <property type="entry name" value="HTH_AraC"/>
</dbReference>
<name>A0ABZ0Q7L3_9VIBR</name>
<evidence type="ECO:0000313" key="5">
    <source>
        <dbReference type="EMBL" id="WPC72413.1"/>
    </source>
</evidence>
<feature type="domain" description="HTH araC/xylS-type" evidence="4">
    <location>
        <begin position="150"/>
        <end position="255"/>
    </location>
</feature>
<organism evidence="5 6">
    <name type="scientific">Vibrio porteresiae DSM 19223</name>
    <dbReference type="NCBI Taxonomy" id="1123496"/>
    <lineage>
        <taxon>Bacteria</taxon>
        <taxon>Pseudomonadati</taxon>
        <taxon>Pseudomonadota</taxon>
        <taxon>Gammaproteobacteria</taxon>
        <taxon>Vibrionales</taxon>
        <taxon>Vibrionaceae</taxon>
        <taxon>Vibrio</taxon>
    </lineage>
</organism>
<keyword evidence="2" id="KW-0238">DNA-binding</keyword>
<dbReference type="Proteomes" id="UP001304071">
    <property type="component" value="Chromosome 1"/>
</dbReference>
<evidence type="ECO:0000259" key="4">
    <source>
        <dbReference type="PROSITE" id="PS01124"/>
    </source>
</evidence>
<keyword evidence="3" id="KW-0804">Transcription</keyword>
<sequence>MTKPPYQGERMEVPSELQGIYTHFYFAQNDSDQVLEFTFVPSFQVMLIFSLGTPISLVIHDQPEVVIERYFIIGPVKQAFNYRLPPGAKVVVVNFANDGFHRLFGAATAQSSHFEQLDEDCFSAIHHALQQQDSAAQQRDLLLAVGKDYLQSSARLELDTQEMVHQTVHEQAQLKGKHARTLQMHYKNRLGYSVKEYTRYHRFMQMITLVQESLASQREVDWADVVFTCGYYDQSHLIRDFKHYLMMSPSQYLKLSQQMCTSR</sequence>
<dbReference type="PANTHER" id="PTHR46796">
    <property type="entry name" value="HTH-TYPE TRANSCRIPTIONAL ACTIVATOR RHAS-RELATED"/>
    <property type="match status" value="1"/>
</dbReference>